<dbReference type="EMBL" id="MU069999">
    <property type="protein sequence ID" value="KAF5830859.1"/>
    <property type="molecule type" value="Genomic_DNA"/>
</dbReference>
<keyword evidence="2" id="KW-0812">Transmembrane</keyword>
<keyword evidence="2" id="KW-1133">Transmembrane helix</keyword>
<keyword evidence="4" id="KW-1185">Reference proteome</keyword>
<evidence type="ECO:0000313" key="3">
    <source>
        <dbReference type="EMBL" id="KAF5830859.1"/>
    </source>
</evidence>
<feature type="transmembrane region" description="Helical" evidence="2">
    <location>
        <begin position="135"/>
        <end position="153"/>
    </location>
</feature>
<protein>
    <submittedName>
        <fullName evidence="3">Uncharacterized protein</fullName>
    </submittedName>
</protein>
<sequence>MHIQLCRCLRSFAVPRRSIHILGHDDDDDNDDDGHEEFGNRMAYATREIAVSIRKGLLDISDSAAYQFVAQSENKGGTLFAAYLESLRHLAMFTSQDTDEAGQGVIAILVVQAIVVLTLLHMYQLKLVVDVERARLGNILALVGLLGPILRIMHAKPVNILDDDSDDEADEEETGDKKLARAERKEEERKCQAGKNLFGGMAISGPSQKSAHGMGLETTTVRRFLQLQKVLFFNGKALTTSWERTLKLVLPLFLWQLAVLIVFAMTNTQVGQLKDPLASLFMQMRVNAWFGHVRSHALKLVADPGPNKALWREMLQESTTTLESNYEVLLYGNGGQISHDFPFAVPPAAFASTEFSGLYFREKMCFREEAGQCLGEQHRFFEAAHNGLDALMRRFIMEAKLLSMDDEQDATFLSPRFDFIYQLGMFDLAEGLTVAADVFTDFAIAKLKAIQEIHIVLLVVTLVLAVGYVFWVTKPYVAGIKREASYVAGLLSHCPKELDVTSHLKGALKV</sequence>
<proteinExistence type="predicted"/>
<feature type="transmembrane region" description="Helical" evidence="2">
    <location>
        <begin position="453"/>
        <end position="472"/>
    </location>
</feature>
<accession>A0ABQ7G8C9</accession>
<dbReference type="InterPro" id="IPR052994">
    <property type="entry name" value="Tiny_macrocysts_regulators"/>
</dbReference>
<dbReference type="Proteomes" id="UP000815325">
    <property type="component" value="Unassembled WGS sequence"/>
</dbReference>
<feature type="compositionally biased region" description="Basic and acidic residues" evidence="1">
    <location>
        <begin position="175"/>
        <end position="186"/>
    </location>
</feature>
<gene>
    <name evidence="3" type="ORF">DUNSADRAFT_13939</name>
</gene>
<organism evidence="3 4">
    <name type="scientific">Dunaliella salina</name>
    <name type="common">Green alga</name>
    <name type="synonym">Protococcus salinus</name>
    <dbReference type="NCBI Taxonomy" id="3046"/>
    <lineage>
        <taxon>Eukaryota</taxon>
        <taxon>Viridiplantae</taxon>
        <taxon>Chlorophyta</taxon>
        <taxon>core chlorophytes</taxon>
        <taxon>Chlorophyceae</taxon>
        <taxon>CS clade</taxon>
        <taxon>Chlamydomonadales</taxon>
        <taxon>Dunaliellaceae</taxon>
        <taxon>Dunaliella</taxon>
    </lineage>
</organism>
<reference evidence="3" key="1">
    <citation type="submission" date="2017-08" db="EMBL/GenBank/DDBJ databases">
        <authorList>
            <person name="Polle J.E."/>
            <person name="Barry K."/>
            <person name="Cushman J."/>
            <person name="Schmutz J."/>
            <person name="Tran D."/>
            <person name="Hathwaick L.T."/>
            <person name="Yim W.C."/>
            <person name="Jenkins J."/>
            <person name="Mckie-Krisberg Z.M."/>
            <person name="Prochnik S."/>
            <person name="Lindquist E."/>
            <person name="Dockter R.B."/>
            <person name="Adam C."/>
            <person name="Molina H."/>
            <person name="Bunkerborg J."/>
            <person name="Jin E."/>
            <person name="Buchheim M."/>
            <person name="Magnuson J."/>
        </authorList>
    </citation>
    <scope>NUCLEOTIDE SEQUENCE</scope>
    <source>
        <strain evidence="3">CCAP 19/18</strain>
    </source>
</reference>
<feature type="region of interest" description="Disordered" evidence="1">
    <location>
        <begin position="163"/>
        <end position="186"/>
    </location>
</feature>
<feature type="compositionally biased region" description="Acidic residues" evidence="1">
    <location>
        <begin position="163"/>
        <end position="174"/>
    </location>
</feature>
<evidence type="ECO:0000256" key="1">
    <source>
        <dbReference type="SAM" id="MobiDB-lite"/>
    </source>
</evidence>
<name>A0ABQ7G8C9_DUNSA</name>
<feature type="transmembrane region" description="Helical" evidence="2">
    <location>
        <begin position="104"/>
        <end position="123"/>
    </location>
</feature>
<keyword evidence="2" id="KW-0472">Membrane</keyword>
<dbReference type="PANTHER" id="PTHR31600">
    <property type="entry name" value="TINY MACROCYSTS PROTEIN B-RELATED"/>
    <property type="match status" value="1"/>
</dbReference>
<dbReference type="PANTHER" id="PTHR31600:SF2">
    <property type="entry name" value="GAMETE ENRICHED GENE 10 PROTEIN-RELATED"/>
    <property type="match status" value="1"/>
</dbReference>
<evidence type="ECO:0000256" key="2">
    <source>
        <dbReference type="SAM" id="Phobius"/>
    </source>
</evidence>
<comment type="caution">
    <text evidence="3">The sequence shown here is derived from an EMBL/GenBank/DDBJ whole genome shotgun (WGS) entry which is preliminary data.</text>
</comment>
<evidence type="ECO:0000313" key="4">
    <source>
        <dbReference type="Proteomes" id="UP000815325"/>
    </source>
</evidence>